<feature type="transmembrane region" description="Helical" evidence="2">
    <location>
        <begin position="245"/>
        <end position="262"/>
    </location>
</feature>
<feature type="domain" description="EamA" evidence="3">
    <location>
        <begin position="126"/>
        <end position="262"/>
    </location>
</feature>
<feature type="transmembrane region" description="Helical" evidence="2">
    <location>
        <begin position="76"/>
        <end position="96"/>
    </location>
</feature>
<feature type="transmembrane region" description="Helical" evidence="2">
    <location>
        <begin position="221"/>
        <end position="239"/>
    </location>
</feature>
<dbReference type="GO" id="GO:0016020">
    <property type="term" value="C:membrane"/>
    <property type="evidence" value="ECO:0007669"/>
    <property type="project" value="InterPro"/>
</dbReference>
<evidence type="ECO:0000256" key="1">
    <source>
        <dbReference type="ARBA" id="ARBA00007362"/>
    </source>
</evidence>
<evidence type="ECO:0000256" key="2">
    <source>
        <dbReference type="SAM" id="Phobius"/>
    </source>
</evidence>
<evidence type="ECO:0000313" key="4">
    <source>
        <dbReference type="EMBL" id="QQB47711.1"/>
    </source>
</evidence>
<dbReference type="SUPFAM" id="SSF103481">
    <property type="entry name" value="Multidrug resistance efflux transporter EmrE"/>
    <property type="match status" value="1"/>
</dbReference>
<keyword evidence="2" id="KW-1133">Transmembrane helix</keyword>
<dbReference type="Proteomes" id="UP000596145">
    <property type="component" value="Chromosome"/>
</dbReference>
<sequence>MTLAGASNYLGAALAVYLFDVQSPWIVAWLRVGAAGIILVAIFRPKKKHWLSWSALAYGLVTLGMNTAFYEAIDRIPLGMAVAIEFIGPIAVAAWGSRTVRDWLALIAAAVGVVVLSGTQWGTNTVGIIWIIVSGVLWGLYILASNTLAHGESTFQSMGVGLIYASAAMSPFVAGGWNTSTYSGMGELSLLIAMAFGLGLLSAVIPYGLDLIMLKMASPDYYAVLLSLLPVTAAVIGMIVLGQLLTAVEVFGILLIVVAVALRKQTA</sequence>
<evidence type="ECO:0000313" key="5">
    <source>
        <dbReference type="Proteomes" id="UP000596145"/>
    </source>
</evidence>
<organism evidence="4 5">
    <name type="scientific">Corynebacterium glucuronolyticum</name>
    <dbReference type="NCBI Taxonomy" id="39791"/>
    <lineage>
        <taxon>Bacteria</taxon>
        <taxon>Bacillati</taxon>
        <taxon>Actinomycetota</taxon>
        <taxon>Actinomycetes</taxon>
        <taxon>Mycobacteriales</taxon>
        <taxon>Corynebacteriaceae</taxon>
        <taxon>Corynebacterium</taxon>
    </lineage>
</organism>
<keyword evidence="2" id="KW-0472">Membrane</keyword>
<feature type="transmembrane region" description="Helical" evidence="2">
    <location>
        <begin position="25"/>
        <end position="43"/>
    </location>
</feature>
<feature type="transmembrane region" description="Helical" evidence="2">
    <location>
        <begin position="190"/>
        <end position="209"/>
    </location>
</feature>
<dbReference type="InterPro" id="IPR037185">
    <property type="entry name" value="EmrE-like"/>
</dbReference>
<dbReference type="Pfam" id="PF00892">
    <property type="entry name" value="EamA"/>
    <property type="match status" value="1"/>
</dbReference>
<feature type="transmembrane region" description="Helical" evidence="2">
    <location>
        <begin position="50"/>
        <end position="70"/>
    </location>
</feature>
<name>A0A7T4EHY1_9CORY</name>
<accession>A0A7T4EHY1</accession>
<dbReference type="OrthoDB" id="9815120at2"/>
<reference evidence="4 5" key="1">
    <citation type="submission" date="2020-12" db="EMBL/GenBank/DDBJ databases">
        <title>FDA dAtabase for Regulatory Grade micrObial Sequences (FDA-ARGOS): Supporting development and validation of Infectious Disease Dx tests.</title>
        <authorList>
            <person name="Sproer C."/>
            <person name="Gronow S."/>
            <person name="Severitt S."/>
            <person name="Schroder I."/>
            <person name="Tallon L."/>
            <person name="Sadzewicz L."/>
            <person name="Zhao X."/>
            <person name="Boylan J."/>
            <person name="Ott S."/>
            <person name="Bowen H."/>
            <person name="Vavikolanu K."/>
            <person name="Mehta A."/>
            <person name="Aluvathingal J."/>
            <person name="Nadendla S."/>
            <person name="Lowell S."/>
            <person name="Myers T."/>
            <person name="Yan Y."/>
            <person name="Sichtig H."/>
        </authorList>
    </citation>
    <scope>NUCLEOTIDE SEQUENCE [LARGE SCALE GENOMIC DNA]</scope>
    <source>
        <strain evidence="4 5">FDAARGOS_1053</strain>
    </source>
</reference>
<protein>
    <submittedName>
        <fullName evidence="4">EamA family transporter</fullName>
    </submittedName>
</protein>
<dbReference type="InterPro" id="IPR000620">
    <property type="entry name" value="EamA_dom"/>
</dbReference>
<dbReference type="RefSeq" id="WP_084036219.1">
    <property type="nucleotide sequence ID" value="NZ_CP066007.1"/>
</dbReference>
<comment type="similarity">
    <text evidence="1">Belongs to the EamA transporter family.</text>
</comment>
<feature type="transmembrane region" description="Helical" evidence="2">
    <location>
        <begin position="103"/>
        <end position="122"/>
    </location>
</feature>
<dbReference type="AlphaFoldDB" id="A0A7T4EHY1"/>
<dbReference type="EMBL" id="CP066007">
    <property type="protein sequence ID" value="QQB47711.1"/>
    <property type="molecule type" value="Genomic_DNA"/>
</dbReference>
<feature type="transmembrane region" description="Helical" evidence="2">
    <location>
        <begin position="161"/>
        <end position="178"/>
    </location>
</feature>
<proteinExistence type="inferred from homology"/>
<feature type="transmembrane region" description="Helical" evidence="2">
    <location>
        <begin position="128"/>
        <end position="149"/>
    </location>
</feature>
<gene>
    <name evidence="4" type="ORF">I6I10_07795</name>
</gene>
<keyword evidence="2" id="KW-0812">Transmembrane</keyword>
<evidence type="ECO:0000259" key="3">
    <source>
        <dbReference type="Pfam" id="PF00892"/>
    </source>
</evidence>
<dbReference type="GeneID" id="92760427"/>